<dbReference type="RefSeq" id="WP_203388539.1">
    <property type="nucleotide sequence ID" value="NZ_CP064781.1"/>
</dbReference>
<dbReference type="SUPFAM" id="SSF55785">
    <property type="entry name" value="PYP-like sensor domain (PAS domain)"/>
    <property type="match status" value="1"/>
</dbReference>
<name>A0A974Y521_9RHOO</name>
<dbReference type="AlphaFoldDB" id="A0A974Y521"/>
<accession>A0A974Y521</accession>
<dbReference type="InterPro" id="IPR000014">
    <property type="entry name" value="PAS"/>
</dbReference>
<sequence length="148" mass="15634">MSGTCDDTTYRRLIEQVADAVIYADTGGAIRIWNAAAERLFGFSAAEAIGRSLDLIIPERLRAAHWQAFDAALACGATKLGGKATLTRAQTRDGGTVYVDMSFSLLTDEQGAVLGSMAVARDATARRDELAALRARIAALEKAAPTTG</sequence>
<dbReference type="PROSITE" id="PS50112">
    <property type="entry name" value="PAS"/>
    <property type="match status" value="1"/>
</dbReference>
<evidence type="ECO:0000313" key="4">
    <source>
        <dbReference type="Proteomes" id="UP000663444"/>
    </source>
</evidence>
<evidence type="ECO:0000259" key="1">
    <source>
        <dbReference type="PROSITE" id="PS50112"/>
    </source>
</evidence>
<dbReference type="GO" id="GO:0006355">
    <property type="term" value="P:regulation of DNA-templated transcription"/>
    <property type="evidence" value="ECO:0007669"/>
    <property type="project" value="InterPro"/>
</dbReference>
<dbReference type="InterPro" id="IPR000700">
    <property type="entry name" value="PAS-assoc_C"/>
</dbReference>
<dbReference type="SMART" id="SM00086">
    <property type="entry name" value="PAC"/>
    <property type="match status" value="1"/>
</dbReference>
<organism evidence="3 4">
    <name type="scientific">Azospira restricta</name>
    <dbReference type="NCBI Taxonomy" id="404405"/>
    <lineage>
        <taxon>Bacteria</taxon>
        <taxon>Pseudomonadati</taxon>
        <taxon>Pseudomonadota</taxon>
        <taxon>Betaproteobacteria</taxon>
        <taxon>Rhodocyclales</taxon>
        <taxon>Rhodocyclaceae</taxon>
        <taxon>Azospira</taxon>
    </lineage>
</organism>
<protein>
    <submittedName>
        <fullName evidence="3">PAS domain S-box protein</fullName>
    </submittedName>
</protein>
<dbReference type="NCBIfam" id="TIGR00229">
    <property type="entry name" value="sensory_box"/>
    <property type="match status" value="1"/>
</dbReference>
<dbReference type="KEGG" id="ares:IWH25_06640"/>
<dbReference type="EMBL" id="CP064781">
    <property type="protein sequence ID" value="QRJ65013.1"/>
    <property type="molecule type" value="Genomic_DNA"/>
</dbReference>
<dbReference type="Gene3D" id="3.30.450.20">
    <property type="entry name" value="PAS domain"/>
    <property type="match status" value="1"/>
</dbReference>
<reference evidence="3" key="1">
    <citation type="submission" date="2020-11" db="EMBL/GenBank/DDBJ databases">
        <title>Azospira restricta DSM 18626 genome sequence.</title>
        <authorList>
            <person name="Moe W.M."/>
        </authorList>
    </citation>
    <scope>NUCLEOTIDE SEQUENCE</scope>
    <source>
        <strain evidence="3">DSM 18626</strain>
    </source>
</reference>
<dbReference type="Proteomes" id="UP000663444">
    <property type="component" value="Chromosome"/>
</dbReference>
<keyword evidence="4" id="KW-1185">Reference proteome</keyword>
<evidence type="ECO:0000259" key="2">
    <source>
        <dbReference type="PROSITE" id="PS50113"/>
    </source>
</evidence>
<dbReference type="InterPro" id="IPR035965">
    <property type="entry name" value="PAS-like_dom_sf"/>
</dbReference>
<dbReference type="PROSITE" id="PS50113">
    <property type="entry name" value="PAC"/>
    <property type="match status" value="1"/>
</dbReference>
<dbReference type="Pfam" id="PF00989">
    <property type="entry name" value="PAS"/>
    <property type="match status" value="1"/>
</dbReference>
<dbReference type="InterPro" id="IPR013767">
    <property type="entry name" value="PAS_fold"/>
</dbReference>
<feature type="domain" description="PAS" evidence="1">
    <location>
        <begin position="6"/>
        <end position="59"/>
    </location>
</feature>
<feature type="domain" description="PAC" evidence="2">
    <location>
        <begin position="83"/>
        <end position="135"/>
    </location>
</feature>
<dbReference type="SMART" id="SM00091">
    <property type="entry name" value="PAS"/>
    <property type="match status" value="1"/>
</dbReference>
<dbReference type="CDD" id="cd00130">
    <property type="entry name" value="PAS"/>
    <property type="match status" value="1"/>
</dbReference>
<proteinExistence type="predicted"/>
<gene>
    <name evidence="3" type="ORF">IWH25_06640</name>
</gene>
<evidence type="ECO:0000313" key="3">
    <source>
        <dbReference type="EMBL" id="QRJ65013.1"/>
    </source>
</evidence>
<dbReference type="InterPro" id="IPR001610">
    <property type="entry name" value="PAC"/>
</dbReference>